<gene>
    <name evidence="2" type="ORF">S101447_01675</name>
</gene>
<organism evidence="2 3">
    <name type="scientific">Acetobacter ascendens</name>
    <dbReference type="NCBI Taxonomy" id="481146"/>
    <lineage>
        <taxon>Bacteria</taxon>
        <taxon>Pseudomonadati</taxon>
        <taxon>Pseudomonadota</taxon>
        <taxon>Alphaproteobacteria</taxon>
        <taxon>Acetobacterales</taxon>
        <taxon>Acetobacteraceae</taxon>
        <taxon>Acetobacter</taxon>
    </lineage>
</organism>
<protein>
    <recommendedName>
        <fullName evidence="1">Ferric siderophore reductase C-terminal domain-containing protein</fullName>
    </recommendedName>
</protein>
<sequence length="240" mass="26709">MEVKLASLDEVCEGISQIVPLLKRYKNRLDADDFVHDRMSGNGPVVDNLINNLSRQFPEAGRIYWSVRGWSLLVWQPVYVTILAANIWNTHIELASMGQRVRGTIVAGFYLPEHDVTIGCASDPLHSGAQTINNLVTKIYDKYSMLLGIPRKLAFSIASDITLDALMTAGYAGSMELMVRLPDLGQKWLHAAKLKTRARLVHNQGNNGLHIEPARNACCQAFRCSGGQLCESCPRRKKSM</sequence>
<evidence type="ECO:0000259" key="1">
    <source>
        <dbReference type="Pfam" id="PF11575"/>
    </source>
</evidence>
<dbReference type="AlphaFoldDB" id="A0A1Y0V3V6"/>
<proteinExistence type="predicted"/>
<feature type="domain" description="Ferric siderophore reductase C-terminal" evidence="1">
    <location>
        <begin position="215"/>
        <end position="235"/>
    </location>
</feature>
<dbReference type="EMBL" id="CP021524">
    <property type="protein sequence ID" value="ARW10746.1"/>
    <property type="molecule type" value="Genomic_DNA"/>
</dbReference>
<accession>A0A1Y0V3V6</accession>
<dbReference type="NCBIfam" id="TIGR03950">
    <property type="entry name" value="sidero_Fe_reduc"/>
    <property type="match status" value="1"/>
</dbReference>
<dbReference type="GO" id="GO:0051537">
    <property type="term" value="F:2 iron, 2 sulfur cluster binding"/>
    <property type="evidence" value="ECO:0007669"/>
    <property type="project" value="InterPro"/>
</dbReference>
<name>A0A1Y0V3V6_9PROT</name>
<dbReference type="Proteomes" id="UP000195633">
    <property type="component" value="Chromosome"/>
</dbReference>
<evidence type="ECO:0000313" key="3">
    <source>
        <dbReference type="Proteomes" id="UP000195633"/>
    </source>
</evidence>
<dbReference type="InterPro" id="IPR024726">
    <property type="entry name" value="FhuF_C"/>
</dbReference>
<reference evidence="2 3" key="1">
    <citation type="submission" date="2017-05" db="EMBL/GenBank/DDBJ databases">
        <title>Genome sequence of Acetobacter pasteurianus subsp. ascendens strain SRCM101447.</title>
        <authorList>
            <person name="Cho S.H."/>
        </authorList>
    </citation>
    <scope>NUCLEOTIDE SEQUENCE [LARGE SCALE GENOMIC DNA]</scope>
    <source>
        <strain evidence="2 3">SRCM101447</strain>
    </source>
</reference>
<dbReference type="Pfam" id="PF11575">
    <property type="entry name" value="FhuF_C"/>
    <property type="match status" value="1"/>
</dbReference>
<evidence type="ECO:0000313" key="2">
    <source>
        <dbReference type="EMBL" id="ARW10746.1"/>
    </source>
</evidence>
<dbReference type="InterPro" id="IPR023998">
    <property type="entry name" value="FCR-like"/>
</dbReference>